<evidence type="ECO:0000313" key="11">
    <source>
        <dbReference type="EMBL" id="MDT0477687.1"/>
    </source>
</evidence>
<dbReference type="PROSITE" id="PS50929">
    <property type="entry name" value="ABC_TM1F"/>
    <property type="match status" value="1"/>
</dbReference>
<dbReference type="SUPFAM" id="SSF52540">
    <property type="entry name" value="P-loop containing nucleoside triphosphate hydrolases"/>
    <property type="match status" value="1"/>
</dbReference>
<dbReference type="RefSeq" id="WP_311637768.1">
    <property type="nucleotide sequence ID" value="NZ_JAVRFF010000069.1"/>
</dbReference>
<keyword evidence="12" id="KW-1185">Reference proteome</keyword>
<keyword evidence="3" id="KW-0547">Nucleotide-binding</keyword>
<sequence>MTTSTPTLLPVATGRQTRAHLRRVLRGRAPLLAAVLAALVVDSALALAAPVATGRITQAIADDRAPSALVGPVLLVACAAAAAALTGWAAAVLLARLVLPVTGRLREDAVAAALALPVDVVEAGGTGDLVARVSGDADRVTTAASGALGDFASAALAIAATLVGLAALDWRFALAGLLAVPIQAHTLRWYLRTSRPIYADGRTADGRRASALLSAFTALPTLRALRLGASRRAHVEAASEQAMTYEFRATRAATRFYGRLNVAEFIGLAAILLVAFVLVRSGTADIGAATTAALFFVGLFDPVNTMLGTFDSVQQAGAGLARIVGVATLGPPDDGSTDDGRQDGRPDRTATVPSGPAGAPLAVRGVHHRYRGGPDVLHGIDLDLPAGRHLAVVGATGSGKSTLATLIAGLRPPHTGHVTLGGVATADLAAAAPDGRRRIVLVTQEHHLFRGTLTDNLRLARRSASAEDIASALAAVGAADWVAALPDGADTVVGTGATELTAGQVQQLALARVLLLDPEVVVLDEATAEGGSDAARTLDRAARTVTEGRTAVVVAHRLSQTATADTVLVMDHGRVVEHGDGDELRSSGGVFADLWAAWSSGGGTGRTGSGTV</sequence>
<dbReference type="Pfam" id="PF00664">
    <property type="entry name" value="ABC_membrane"/>
    <property type="match status" value="1"/>
</dbReference>
<evidence type="ECO:0000259" key="10">
    <source>
        <dbReference type="PROSITE" id="PS50929"/>
    </source>
</evidence>
<dbReference type="CDD" id="cd07346">
    <property type="entry name" value="ABC_6TM_exporters"/>
    <property type="match status" value="1"/>
</dbReference>
<evidence type="ECO:0000256" key="4">
    <source>
        <dbReference type="ARBA" id="ARBA00022840"/>
    </source>
</evidence>
<evidence type="ECO:0000256" key="8">
    <source>
        <dbReference type="SAM" id="Phobius"/>
    </source>
</evidence>
<feature type="transmembrane region" description="Helical" evidence="8">
    <location>
        <begin position="260"/>
        <end position="279"/>
    </location>
</feature>
<dbReference type="InterPro" id="IPR003593">
    <property type="entry name" value="AAA+_ATPase"/>
</dbReference>
<evidence type="ECO:0000256" key="7">
    <source>
        <dbReference type="SAM" id="MobiDB-lite"/>
    </source>
</evidence>
<gene>
    <name evidence="11" type="ORF">RM863_36755</name>
</gene>
<feature type="transmembrane region" description="Helical" evidence="8">
    <location>
        <begin position="172"/>
        <end position="191"/>
    </location>
</feature>
<accession>A0ABU2UY17</accession>
<evidence type="ECO:0000256" key="5">
    <source>
        <dbReference type="ARBA" id="ARBA00022989"/>
    </source>
</evidence>
<dbReference type="Gene3D" id="1.20.1560.10">
    <property type="entry name" value="ABC transporter type 1, transmembrane domain"/>
    <property type="match status" value="1"/>
</dbReference>
<dbReference type="InterPro" id="IPR003439">
    <property type="entry name" value="ABC_transporter-like_ATP-bd"/>
</dbReference>
<evidence type="ECO:0000256" key="1">
    <source>
        <dbReference type="ARBA" id="ARBA00004651"/>
    </source>
</evidence>
<dbReference type="PROSITE" id="PS50893">
    <property type="entry name" value="ABC_TRANSPORTER_2"/>
    <property type="match status" value="1"/>
</dbReference>
<dbReference type="SMART" id="SM00382">
    <property type="entry name" value="AAA"/>
    <property type="match status" value="1"/>
</dbReference>
<proteinExistence type="predicted"/>
<dbReference type="PANTHER" id="PTHR43394">
    <property type="entry name" value="ATP-DEPENDENT PERMEASE MDL1, MITOCHONDRIAL"/>
    <property type="match status" value="1"/>
</dbReference>
<protein>
    <submittedName>
        <fullName evidence="11">ABC transporter ATP-binding protein</fullName>
    </submittedName>
</protein>
<dbReference type="InterPro" id="IPR027417">
    <property type="entry name" value="P-loop_NTPase"/>
</dbReference>
<evidence type="ECO:0000313" key="12">
    <source>
        <dbReference type="Proteomes" id="UP001180489"/>
    </source>
</evidence>
<dbReference type="Gene3D" id="3.40.50.300">
    <property type="entry name" value="P-loop containing nucleotide triphosphate hydrolases"/>
    <property type="match status" value="1"/>
</dbReference>
<keyword evidence="6 8" id="KW-0472">Membrane</keyword>
<dbReference type="SUPFAM" id="SSF90123">
    <property type="entry name" value="ABC transporter transmembrane region"/>
    <property type="match status" value="1"/>
</dbReference>
<keyword evidence="2 8" id="KW-0812">Transmembrane</keyword>
<keyword evidence="5 8" id="KW-1133">Transmembrane helix</keyword>
<dbReference type="Proteomes" id="UP001180489">
    <property type="component" value="Unassembled WGS sequence"/>
</dbReference>
<keyword evidence="4 11" id="KW-0067">ATP-binding</keyword>
<comment type="subcellular location">
    <subcellularLocation>
        <location evidence="1">Cell membrane</location>
        <topology evidence="1">Multi-pass membrane protein</topology>
    </subcellularLocation>
</comment>
<feature type="domain" description="ABC transporter" evidence="9">
    <location>
        <begin position="361"/>
        <end position="597"/>
    </location>
</feature>
<name>A0ABU2UY17_9ACTN</name>
<feature type="domain" description="ABC transmembrane type-1" evidence="10">
    <location>
        <begin position="33"/>
        <end position="315"/>
    </location>
</feature>
<feature type="transmembrane region" description="Helical" evidence="8">
    <location>
        <begin position="147"/>
        <end position="166"/>
    </location>
</feature>
<feature type="transmembrane region" description="Helical" evidence="8">
    <location>
        <begin position="72"/>
        <end position="99"/>
    </location>
</feature>
<feature type="region of interest" description="Disordered" evidence="7">
    <location>
        <begin position="329"/>
        <end position="358"/>
    </location>
</feature>
<evidence type="ECO:0000256" key="2">
    <source>
        <dbReference type="ARBA" id="ARBA00022692"/>
    </source>
</evidence>
<evidence type="ECO:0000256" key="6">
    <source>
        <dbReference type="ARBA" id="ARBA00023136"/>
    </source>
</evidence>
<dbReference type="InterPro" id="IPR039421">
    <property type="entry name" value="Type_1_exporter"/>
</dbReference>
<evidence type="ECO:0000259" key="9">
    <source>
        <dbReference type="PROSITE" id="PS50893"/>
    </source>
</evidence>
<dbReference type="Pfam" id="PF00005">
    <property type="entry name" value="ABC_tran"/>
    <property type="match status" value="1"/>
</dbReference>
<dbReference type="PANTHER" id="PTHR43394:SF1">
    <property type="entry name" value="ATP-BINDING CASSETTE SUB-FAMILY B MEMBER 10, MITOCHONDRIAL"/>
    <property type="match status" value="1"/>
</dbReference>
<organism evidence="11 12">
    <name type="scientific">Streptomyces hintoniae</name>
    <dbReference type="NCBI Taxonomy" id="3075521"/>
    <lineage>
        <taxon>Bacteria</taxon>
        <taxon>Bacillati</taxon>
        <taxon>Actinomycetota</taxon>
        <taxon>Actinomycetes</taxon>
        <taxon>Kitasatosporales</taxon>
        <taxon>Streptomycetaceae</taxon>
        <taxon>Streptomyces</taxon>
    </lineage>
</organism>
<dbReference type="InterPro" id="IPR011527">
    <property type="entry name" value="ABC1_TM_dom"/>
</dbReference>
<dbReference type="EMBL" id="JAVRFF010000069">
    <property type="protein sequence ID" value="MDT0477687.1"/>
    <property type="molecule type" value="Genomic_DNA"/>
</dbReference>
<dbReference type="GO" id="GO:0005524">
    <property type="term" value="F:ATP binding"/>
    <property type="evidence" value="ECO:0007669"/>
    <property type="project" value="UniProtKB-KW"/>
</dbReference>
<reference evidence="11" key="1">
    <citation type="submission" date="2024-05" db="EMBL/GenBank/DDBJ databases">
        <title>30 novel species of actinomycetes from the DSMZ collection.</title>
        <authorList>
            <person name="Nouioui I."/>
        </authorList>
    </citation>
    <scope>NUCLEOTIDE SEQUENCE</scope>
    <source>
        <strain evidence="11">DSM 41014</strain>
    </source>
</reference>
<evidence type="ECO:0000256" key="3">
    <source>
        <dbReference type="ARBA" id="ARBA00022741"/>
    </source>
</evidence>
<dbReference type="InterPro" id="IPR036640">
    <property type="entry name" value="ABC1_TM_sf"/>
</dbReference>
<feature type="compositionally biased region" description="Basic and acidic residues" evidence="7">
    <location>
        <begin position="338"/>
        <end position="348"/>
    </location>
</feature>
<comment type="caution">
    <text evidence="11">The sequence shown here is derived from an EMBL/GenBank/DDBJ whole genome shotgun (WGS) entry which is preliminary data.</text>
</comment>